<dbReference type="InterPro" id="IPR011527">
    <property type="entry name" value="ABC1_TM_dom"/>
</dbReference>
<feature type="transmembrane region" description="Helical" evidence="12">
    <location>
        <begin position="942"/>
        <end position="965"/>
    </location>
</feature>
<feature type="transmembrane region" description="Helical" evidence="12">
    <location>
        <begin position="60"/>
        <end position="80"/>
    </location>
</feature>
<dbReference type="CDD" id="cd03244">
    <property type="entry name" value="ABCC_MRP_domain2"/>
    <property type="match status" value="1"/>
</dbReference>
<name>A0A0B4FU29_METAF</name>
<keyword evidence="8 12" id="KW-1133">Transmembrane helix</keyword>
<dbReference type="InterPro" id="IPR056227">
    <property type="entry name" value="TMD0_ABC"/>
</dbReference>
<dbReference type="Pfam" id="PF00005">
    <property type="entry name" value="ABC_tran"/>
    <property type="match status" value="2"/>
</dbReference>
<feature type="domain" description="ABC transporter" evidence="13">
    <location>
        <begin position="616"/>
        <end position="842"/>
    </location>
</feature>
<dbReference type="InterPro" id="IPR017871">
    <property type="entry name" value="ABC_transporter-like_CS"/>
</dbReference>
<feature type="transmembrane region" description="Helical" evidence="12">
    <location>
        <begin position="148"/>
        <end position="167"/>
    </location>
</feature>
<evidence type="ECO:0000313" key="16">
    <source>
        <dbReference type="Proteomes" id="UP000031186"/>
    </source>
</evidence>
<dbReference type="VEuPathDB" id="FungiDB:MAN_00821"/>
<dbReference type="GO" id="GO:0005886">
    <property type="term" value="C:plasma membrane"/>
    <property type="evidence" value="ECO:0007669"/>
    <property type="project" value="UniProtKB-SubCell"/>
</dbReference>
<dbReference type="GO" id="GO:0016887">
    <property type="term" value="F:ATP hydrolysis activity"/>
    <property type="evidence" value="ECO:0007669"/>
    <property type="project" value="InterPro"/>
</dbReference>
<feature type="transmembrane region" description="Helical" evidence="12">
    <location>
        <begin position="890"/>
        <end position="913"/>
    </location>
</feature>
<keyword evidence="6" id="KW-0547">Nucleotide-binding</keyword>
<accession>A0A0B4FU29</accession>
<evidence type="ECO:0000259" key="14">
    <source>
        <dbReference type="PROSITE" id="PS50929"/>
    </source>
</evidence>
<feature type="transmembrane region" description="Helical" evidence="12">
    <location>
        <begin position="123"/>
        <end position="142"/>
    </location>
</feature>
<dbReference type="Gene3D" id="1.20.1560.10">
    <property type="entry name" value="ABC transporter type 1, transmembrane domain"/>
    <property type="match status" value="2"/>
</dbReference>
<dbReference type="Pfam" id="PF24357">
    <property type="entry name" value="TMD0_ABC"/>
    <property type="match status" value="1"/>
</dbReference>
<proteinExistence type="inferred from homology"/>
<feature type="transmembrane region" description="Helical" evidence="12">
    <location>
        <begin position="301"/>
        <end position="319"/>
    </location>
</feature>
<dbReference type="GO" id="GO:0005524">
    <property type="term" value="F:ATP binding"/>
    <property type="evidence" value="ECO:0007669"/>
    <property type="project" value="UniProtKB-KW"/>
</dbReference>
<keyword evidence="4" id="KW-1003">Cell membrane</keyword>
<reference evidence="15 16" key="1">
    <citation type="journal article" date="2014" name="Proc. Natl. Acad. Sci. U.S.A.">
        <title>Trajectory and genomic determinants of fungal-pathogen speciation and host adaptation.</title>
        <authorList>
            <person name="Hu X."/>
            <person name="Xiao G."/>
            <person name="Zheng P."/>
            <person name="Shang Y."/>
            <person name="Su Y."/>
            <person name="Zhang X."/>
            <person name="Liu X."/>
            <person name="Zhan S."/>
            <person name="St Leger R.J."/>
            <person name="Wang C."/>
        </authorList>
    </citation>
    <scope>NUCLEOTIDE SEQUENCE [LARGE SCALE GENOMIC DNA]</scope>
    <source>
        <strain evidence="15 16">ARSEF 549</strain>
    </source>
</reference>
<evidence type="ECO:0000256" key="1">
    <source>
        <dbReference type="ARBA" id="ARBA00004651"/>
    </source>
</evidence>
<dbReference type="InterPro" id="IPR003593">
    <property type="entry name" value="AAA+_ATPase"/>
</dbReference>
<sequence length="1460" mass="160507">MAAGDDSFGPHLPGYFDFTLLFEQSLLSLVPTGIFLLAWPWRIRRLWRRKNIVGSRELRIAKSVLCGCFTALQIVILAIWCLPSTVRASTSIVEAVFGVIAGFSVTGLSYLEHARSVRPSLLLNFYLLISAILDLAKVRTAFLRPGKHTLASLLVAALFIKVMLVVVEEVPKKPIYSEKPVPRESSAGVVSRSVFWWLNRFLRTGYKTTLDIDDIGIIDEKFDSQRLLLQLEEAWDKDSKQGKFSLIKCTFLAFKGQFAAGIAPRILFSGFTFAQPFLINTVVDFVGQPDETRSMDSAKSLIVATLLLYIGRAVAGAWYKHTTFQLLTMYRGALISLVFKKTLELDQQSVRESAPVTLMSTDVEGIATGAMTIHDIWASLIELPVALYLLYRHVGVPSLFILIPATVTTISGAMISPHMGPARMQWNEAIQERVGETSRMLSQIKGVKMMGLSNWFHNRLLRLRADELELSTRFRWLLVYINGFAAASQAFTPAVVILAAIFWTKSRQGLSVASAFTSLSIITIAATPIIQILVSLMQIFGVIGCFTRLQVFLKSESRRDPRQWISSRHSTASTNSLALPESLGLPPEKSIMATKDALELVALPSNKTVRRSGPMLRLVDATFSVDDGTEVLDSIDMSIEQGTLSMVVGRVGCGKSCLLKAMAGEVPLKSGTIETRQRSLAYCDQTPWVTNVSVKDNIIAQSEYDQQWLATVLHACQLDVDVSAFPMGVATIVGSGGVALSGGQKQRVAMARAVYSRKTFVILDDVFSGLDNKTSRAVFQRLLGSGGLLRNDSQTVVLATNNVSFLEAADYITMLEQGKIVRNQVQYSAFDQQDWGINQDETESNDSSFEVDGNEPSRHAKRREADRAEATRQAEAELSRQTGDIDCYKIYLKSMGLPVVTATLILVIISVAADKMPQIWLRLWTQHGTTSASDNLSYMGGYVAFIVLAMIGGVVSIAFFAIIGIPKSAKRLHAMLLAAVIQAPFHFFTCTDNGLTLNRFSQDMSLLDQALPFAFIATVAAVVQAIAETAIIASGSSYIGAILPVCFVAVYLIQHYYLKTSRQVRILDLEMKSPLYTHFTETLAGLSTIRAFGWTMAVKEENLCRLNTSQRPYYTMFCIQRWLQVILDLFTAGMALVLVTFAVMFPWTTSNGAIGLAMVNIISFEFTLSMVINQWTQLETSLGAITRLKWFIKNTPSENKLQENQEPPPGWPSRGLIELDNVTAAYKDGADPVLLGVSLTIAPGQKVGICGRSGSGKSSLVATLARLLELQPGSTIRIDGVNLATVPRQTIRSRLISLPQDALRLAGTVRHNLDPEQSIQADEALIEALTKTAIWPYIEAKGGLEAKVEDLIFSAGQLQLFCLARVVLRHGRAAGRGAVILLDEATSSVDRRTDDQVRDAISANLDGRTVIEVAHRLDIIRHYDVIVVMAEGRVVETGPPDELLAQSGSEFAALWASRGP</sequence>
<feature type="transmembrane region" description="Helical" evidence="12">
    <location>
        <begin position="1010"/>
        <end position="1032"/>
    </location>
</feature>
<comment type="subcellular location">
    <subcellularLocation>
        <location evidence="1">Cell membrane</location>
        <topology evidence="1">Multi-pass membrane protein</topology>
    </subcellularLocation>
</comment>
<keyword evidence="9 12" id="KW-0472">Membrane</keyword>
<feature type="non-terminal residue" evidence="15">
    <location>
        <position position="1"/>
    </location>
</feature>
<evidence type="ECO:0000259" key="13">
    <source>
        <dbReference type="PROSITE" id="PS50893"/>
    </source>
</evidence>
<feature type="compositionally biased region" description="Basic and acidic residues" evidence="11">
    <location>
        <begin position="855"/>
        <end position="875"/>
    </location>
</feature>
<dbReference type="InterPro" id="IPR003439">
    <property type="entry name" value="ABC_transporter-like_ATP-bd"/>
</dbReference>
<dbReference type="CDD" id="cd03250">
    <property type="entry name" value="ABCC_MRP_domain1"/>
    <property type="match status" value="1"/>
</dbReference>
<dbReference type="PANTHER" id="PTHR24223">
    <property type="entry name" value="ATP-BINDING CASSETTE SUB-FAMILY C"/>
    <property type="match status" value="1"/>
</dbReference>
<evidence type="ECO:0000256" key="9">
    <source>
        <dbReference type="ARBA" id="ARBA00023136"/>
    </source>
</evidence>
<dbReference type="GO" id="GO:0140359">
    <property type="term" value="F:ABC-type transporter activity"/>
    <property type="evidence" value="ECO:0007669"/>
    <property type="project" value="InterPro"/>
</dbReference>
<dbReference type="Proteomes" id="UP000031186">
    <property type="component" value="Unassembled WGS sequence"/>
</dbReference>
<dbReference type="CDD" id="cd18580">
    <property type="entry name" value="ABC_6TM_ABCC_D2"/>
    <property type="match status" value="1"/>
</dbReference>
<feature type="domain" description="ABC transporter" evidence="13">
    <location>
        <begin position="1217"/>
        <end position="1456"/>
    </location>
</feature>
<keyword evidence="16" id="KW-1185">Reference proteome</keyword>
<feature type="transmembrane region" description="Helical" evidence="12">
    <location>
        <begin position="398"/>
        <end position="416"/>
    </location>
</feature>
<dbReference type="SUPFAM" id="SSF90123">
    <property type="entry name" value="ABC transporter transmembrane region"/>
    <property type="match status" value="2"/>
</dbReference>
<feature type="transmembrane region" description="Helical" evidence="12">
    <location>
        <begin position="1125"/>
        <end position="1147"/>
    </location>
</feature>
<evidence type="ECO:0000256" key="7">
    <source>
        <dbReference type="ARBA" id="ARBA00022840"/>
    </source>
</evidence>
<feature type="transmembrane region" description="Helical" evidence="12">
    <location>
        <begin position="1038"/>
        <end position="1058"/>
    </location>
</feature>
<dbReference type="SMART" id="SM00382">
    <property type="entry name" value="AAA"/>
    <property type="match status" value="2"/>
</dbReference>
<evidence type="ECO:0000256" key="5">
    <source>
        <dbReference type="ARBA" id="ARBA00022692"/>
    </source>
</evidence>
<evidence type="ECO:0000256" key="2">
    <source>
        <dbReference type="ARBA" id="ARBA00009726"/>
    </source>
</evidence>
<dbReference type="Gene3D" id="3.40.50.300">
    <property type="entry name" value="P-loop containing nucleotide triphosphate hydrolases"/>
    <property type="match status" value="2"/>
</dbReference>
<dbReference type="OrthoDB" id="6500128at2759"/>
<feature type="domain" description="ABC transmembrane type-1" evidence="14">
    <location>
        <begin position="902"/>
        <end position="1180"/>
    </location>
</feature>
<feature type="transmembrane region" description="Helical" evidence="12">
    <location>
        <begin position="477"/>
        <end position="503"/>
    </location>
</feature>
<dbReference type="PROSITE" id="PS50893">
    <property type="entry name" value="ABC_TRANSPORTER_2"/>
    <property type="match status" value="2"/>
</dbReference>
<gene>
    <name evidence="15" type="ORF">MAN_00821</name>
</gene>
<feature type="domain" description="ABC transmembrane type-1" evidence="14">
    <location>
        <begin position="266"/>
        <end position="539"/>
    </location>
</feature>
<dbReference type="PANTHER" id="PTHR24223:SF399">
    <property type="entry name" value="ABC TRANSPORTER ATNG"/>
    <property type="match status" value="1"/>
</dbReference>
<dbReference type="PROSITE" id="PS00211">
    <property type="entry name" value="ABC_TRANSPORTER_1"/>
    <property type="match status" value="2"/>
</dbReference>
<evidence type="ECO:0000256" key="8">
    <source>
        <dbReference type="ARBA" id="ARBA00022989"/>
    </source>
</evidence>
<dbReference type="InterPro" id="IPR044726">
    <property type="entry name" value="ABCC_6TM_D2"/>
</dbReference>
<keyword evidence="10" id="KW-0325">Glycoprotein</keyword>
<feature type="transmembrane region" description="Helical" evidence="12">
    <location>
        <begin position="20"/>
        <end position="39"/>
    </location>
</feature>
<dbReference type="InterPro" id="IPR027417">
    <property type="entry name" value="P-loop_NTPase"/>
</dbReference>
<dbReference type="PROSITE" id="PS50929">
    <property type="entry name" value="ABC_TM1F"/>
    <property type="match status" value="2"/>
</dbReference>
<feature type="transmembrane region" description="Helical" evidence="12">
    <location>
        <begin position="92"/>
        <end position="111"/>
    </location>
</feature>
<keyword evidence="5 12" id="KW-0812">Transmembrane</keyword>
<dbReference type="FunFam" id="1.20.1560.10:FF:000055">
    <property type="entry name" value="ABC multidrug transporter (Eurofung)"/>
    <property type="match status" value="1"/>
</dbReference>
<dbReference type="FunFam" id="1.20.1560.10:FF:000066">
    <property type="entry name" value="ABC multidrug transporter (Eurofung)"/>
    <property type="match status" value="1"/>
</dbReference>
<dbReference type="Pfam" id="PF00664">
    <property type="entry name" value="ABC_membrane"/>
    <property type="match status" value="2"/>
</dbReference>
<evidence type="ECO:0000256" key="6">
    <source>
        <dbReference type="ARBA" id="ARBA00022741"/>
    </source>
</evidence>
<keyword evidence="3" id="KW-0813">Transport</keyword>
<feature type="region of interest" description="Disordered" evidence="11">
    <location>
        <begin position="841"/>
        <end position="875"/>
    </location>
</feature>
<evidence type="ECO:0000256" key="12">
    <source>
        <dbReference type="SAM" id="Phobius"/>
    </source>
</evidence>
<dbReference type="InterPro" id="IPR050173">
    <property type="entry name" value="ABC_transporter_C-like"/>
</dbReference>
<keyword evidence="7" id="KW-0067">ATP-binding</keyword>
<protein>
    <submittedName>
        <fullName evidence="15">ABC transporter, transmembrane domain, type 1</fullName>
    </submittedName>
</protein>
<comment type="similarity">
    <text evidence="2">Belongs to the ABC transporter superfamily. ABCC family. Conjugate transporter (TC 3.A.1.208) subfamily.</text>
</comment>
<comment type="caution">
    <text evidence="15">The sequence shown here is derived from an EMBL/GenBank/DDBJ whole genome shotgun (WGS) entry which is preliminary data.</text>
</comment>
<evidence type="ECO:0000256" key="11">
    <source>
        <dbReference type="SAM" id="MobiDB-lite"/>
    </source>
</evidence>
<dbReference type="FunFam" id="3.40.50.300:FF:002145">
    <property type="entry name" value="ABC transporter (MsbA subfamily)"/>
    <property type="match status" value="1"/>
</dbReference>
<evidence type="ECO:0000256" key="3">
    <source>
        <dbReference type="ARBA" id="ARBA00022448"/>
    </source>
</evidence>
<organism evidence="15 16">
    <name type="scientific">Metarhizium anisopliae (strain ARSEF 549)</name>
    <dbReference type="NCBI Taxonomy" id="3151832"/>
    <lineage>
        <taxon>Eukaryota</taxon>
        <taxon>Fungi</taxon>
        <taxon>Dikarya</taxon>
        <taxon>Ascomycota</taxon>
        <taxon>Pezizomycotina</taxon>
        <taxon>Sordariomycetes</taxon>
        <taxon>Hypocreomycetidae</taxon>
        <taxon>Hypocreales</taxon>
        <taxon>Clavicipitaceae</taxon>
        <taxon>Metarhizium</taxon>
    </lineage>
</organism>
<dbReference type="EMBL" id="AZNF01000001">
    <property type="protein sequence ID" value="KID71222.1"/>
    <property type="molecule type" value="Genomic_DNA"/>
</dbReference>
<evidence type="ECO:0000256" key="10">
    <source>
        <dbReference type="ARBA" id="ARBA00023180"/>
    </source>
</evidence>
<dbReference type="SUPFAM" id="SSF52540">
    <property type="entry name" value="P-loop containing nucleoside triphosphate hydrolases"/>
    <property type="match status" value="2"/>
</dbReference>
<evidence type="ECO:0000313" key="15">
    <source>
        <dbReference type="EMBL" id="KID71222.1"/>
    </source>
</evidence>
<dbReference type="InterPro" id="IPR036640">
    <property type="entry name" value="ABC1_TM_sf"/>
</dbReference>
<dbReference type="HOGENOM" id="CLU_000604_27_5_1"/>
<evidence type="ECO:0000256" key="4">
    <source>
        <dbReference type="ARBA" id="ARBA00022475"/>
    </source>
</evidence>